<evidence type="ECO:0000313" key="2">
    <source>
        <dbReference type="Proteomes" id="UP001497533"/>
    </source>
</evidence>
<evidence type="ECO:0000313" key="1">
    <source>
        <dbReference type="EMBL" id="CAL1329214.1"/>
    </source>
</evidence>
<proteinExistence type="predicted"/>
<protein>
    <submittedName>
        <fullName evidence="1">Dna[CI] antecedent, DciA family protein</fullName>
    </submittedName>
</protein>
<gene>
    <name evidence="1" type="ORF">PRHACTZTBTEA_292</name>
</gene>
<name>A0ABM9NP18_9GAMM</name>
<dbReference type="Proteomes" id="UP001497533">
    <property type="component" value="Chromosome"/>
</dbReference>
<accession>A0ABM9NP18</accession>
<dbReference type="EMBL" id="OZ034688">
    <property type="protein sequence ID" value="CAL1329214.1"/>
    <property type="molecule type" value="Genomic_DNA"/>
</dbReference>
<dbReference type="Pfam" id="PF05258">
    <property type="entry name" value="DciA"/>
    <property type="match status" value="1"/>
</dbReference>
<sequence length="172" mass="20781">MKNNHPYVFLDFFKKHVKDSNILQYIQRNVKIIIKLNNILNEFFPTEMKSFYRVANYRNNTIFIEVSNANLLTRFNYEKRKIFFKLKKNILPTLSLIIIKINPNLVQKNKQNYLNNNQNIFFNRKIEKYRRQISKKTANELLILSQKSSEKLKKSLEKLASHSMDKIFFKKN</sequence>
<reference evidence="1" key="1">
    <citation type="submission" date="2024-04" db="EMBL/GenBank/DDBJ databases">
        <authorList>
            <person name="Manzano-Marin A."/>
            <person name="Manzano-Marin A."/>
            <person name="Alejandro Manzano Marin A."/>
        </authorList>
    </citation>
    <scope>NUCLEOTIDE SEQUENCE [LARGE SCALE GENOMIC DNA]</scope>
    <source>
        <strain evidence="1">TABTEA</strain>
    </source>
</reference>
<dbReference type="RefSeq" id="WP_341765255.1">
    <property type="nucleotide sequence ID" value="NZ_OZ034688.1"/>
</dbReference>
<dbReference type="InterPro" id="IPR007922">
    <property type="entry name" value="DciA-like"/>
</dbReference>
<keyword evidence="2" id="KW-1185">Reference proteome</keyword>
<organism evidence="1 2">
    <name type="scientific">Candidatus Providencia siddallii</name>
    <dbReference type="NCBI Taxonomy" id="1715285"/>
    <lineage>
        <taxon>Bacteria</taxon>
        <taxon>Pseudomonadati</taxon>
        <taxon>Pseudomonadota</taxon>
        <taxon>Gammaproteobacteria</taxon>
        <taxon>Enterobacterales</taxon>
        <taxon>Morganellaceae</taxon>
        <taxon>Providencia</taxon>
    </lineage>
</organism>